<protein>
    <submittedName>
        <fullName evidence="1">Uncharacterized protein</fullName>
    </submittedName>
</protein>
<proteinExistence type="predicted"/>
<evidence type="ECO:0000313" key="1">
    <source>
        <dbReference type="EMBL" id="CAB3383363.1"/>
    </source>
</evidence>
<accession>A0A8S1DI30</accession>
<gene>
    <name evidence="1" type="ORF">CLODIP_2_CD10867</name>
</gene>
<keyword evidence="2" id="KW-1185">Reference proteome</keyword>
<dbReference type="Proteomes" id="UP000494165">
    <property type="component" value="Unassembled WGS sequence"/>
</dbReference>
<organism evidence="1 2">
    <name type="scientific">Cloeon dipterum</name>
    <dbReference type="NCBI Taxonomy" id="197152"/>
    <lineage>
        <taxon>Eukaryota</taxon>
        <taxon>Metazoa</taxon>
        <taxon>Ecdysozoa</taxon>
        <taxon>Arthropoda</taxon>
        <taxon>Hexapoda</taxon>
        <taxon>Insecta</taxon>
        <taxon>Pterygota</taxon>
        <taxon>Palaeoptera</taxon>
        <taxon>Ephemeroptera</taxon>
        <taxon>Pisciforma</taxon>
        <taxon>Baetidae</taxon>
        <taxon>Cloeon</taxon>
    </lineage>
</organism>
<dbReference type="AlphaFoldDB" id="A0A8S1DI30"/>
<comment type="caution">
    <text evidence="1">The sequence shown here is derived from an EMBL/GenBank/DDBJ whole genome shotgun (WGS) entry which is preliminary data.</text>
</comment>
<name>A0A8S1DI30_9INSE</name>
<evidence type="ECO:0000313" key="2">
    <source>
        <dbReference type="Proteomes" id="UP000494165"/>
    </source>
</evidence>
<reference evidence="1 2" key="1">
    <citation type="submission" date="2020-04" db="EMBL/GenBank/DDBJ databases">
        <authorList>
            <person name="Alioto T."/>
            <person name="Alioto T."/>
            <person name="Gomez Garrido J."/>
        </authorList>
    </citation>
    <scope>NUCLEOTIDE SEQUENCE [LARGE SCALE GENOMIC DNA]</scope>
</reference>
<dbReference type="EMBL" id="CADEPI010000305">
    <property type="protein sequence ID" value="CAB3383363.1"/>
    <property type="molecule type" value="Genomic_DNA"/>
</dbReference>
<sequence length="109" mass="12465">MYIVQPESPFLSLAQVGSFIPFNLLPSGMEEVNPLASPDLPKWRRTRFKGFLYLIKRERVQHPLFPSRSAPPAPLIYRHAPDQLARTARLNNPQVIKTKAALLQIYTII</sequence>